<organism evidence="1 2">
    <name type="scientific">Coemansia linderi</name>
    <dbReference type="NCBI Taxonomy" id="2663919"/>
    <lineage>
        <taxon>Eukaryota</taxon>
        <taxon>Fungi</taxon>
        <taxon>Fungi incertae sedis</taxon>
        <taxon>Zoopagomycota</taxon>
        <taxon>Kickxellomycotina</taxon>
        <taxon>Kickxellomycetes</taxon>
        <taxon>Kickxellales</taxon>
        <taxon>Kickxellaceae</taxon>
        <taxon>Coemansia</taxon>
    </lineage>
</organism>
<reference evidence="1" key="1">
    <citation type="submission" date="2022-07" db="EMBL/GenBank/DDBJ databases">
        <title>Phylogenomic reconstructions and comparative analyses of Kickxellomycotina fungi.</title>
        <authorList>
            <person name="Reynolds N.K."/>
            <person name="Stajich J.E."/>
            <person name="Barry K."/>
            <person name="Grigoriev I.V."/>
            <person name="Crous P."/>
            <person name="Smith M.E."/>
        </authorList>
    </citation>
    <scope>NUCLEOTIDE SEQUENCE</scope>
    <source>
        <strain evidence="1">BCRC 34191</strain>
    </source>
</reference>
<dbReference type="Proteomes" id="UP001140066">
    <property type="component" value="Unassembled WGS sequence"/>
</dbReference>
<accession>A0ACC1K1W6</accession>
<comment type="caution">
    <text evidence="1">The sequence shown here is derived from an EMBL/GenBank/DDBJ whole genome shotgun (WGS) entry which is preliminary data.</text>
</comment>
<evidence type="ECO:0000313" key="2">
    <source>
        <dbReference type="Proteomes" id="UP001140066"/>
    </source>
</evidence>
<name>A0ACC1K1W6_9FUNG</name>
<sequence length="151" mass="16442">MFAARLASAVRVLRSAQTTGPQTAAMLGTCTTSQAPCSRLQHRRTASDRRGFHTTASMRKSDDFYEVLGVKRDATQAEIKKAYYQLAKKYHPDANKAADAKDKFLKIQEAYDTLSDESKRSSYDQFGTADPNMGGGAGAGFGGFGNMEDIL</sequence>
<proteinExistence type="predicted"/>
<evidence type="ECO:0000313" key="1">
    <source>
        <dbReference type="EMBL" id="KAJ2771678.1"/>
    </source>
</evidence>
<keyword evidence="2" id="KW-1185">Reference proteome</keyword>
<feature type="non-terminal residue" evidence="1">
    <location>
        <position position="151"/>
    </location>
</feature>
<protein>
    <submittedName>
        <fullName evidence="1">Uncharacterized protein</fullName>
    </submittedName>
</protein>
<gene>
    <name evidence="1" type="ORF">GGI18_004999</name>
</gene>
<dbReference type="EMBL" id="JANBUK010002581">
    <property type="protein sequence ID" value="KAJ2771678.1"/>
    <property type="molecule type" value="Genomic_DNA"/>
</dbReference>